<keyword evidence="3" id="KW-1185">Reference proteome</keyword>
<dbReference type="EMBL" id="JACEFG010000003">
    <property type="protein sequence ID" value="MBA2176193.1"/>
    <property type="molecule type" value="Genomic_DNA"/>
</dbReference>
<evidence type="ECO:0000256" key="1">
    <source>
        <dbReference type="SAM" id="Phobius"/>
    </source>
</evidence>
<proteinExistence type="predicted"/>
<dbReference type="Proteomes" id="UP000571017">
    <property type="component" value="Unassembled WGS sequence"/>
</dbReference>
<feature type="transmembrane region" description="Helical" evidence="1">
    <location>
        <begin position="6"/>
        <end position="29"/>
    </location>
</feature>
<name>A0A838CW97_9BACI</name>
<keyword evidence="1" id="KW-1133">Transmembrane helix</keyword>
<keyword evidence="1" id="KW-0812">Transmembrane</keyword>
<gene>
    <name evidence="2" type="ORF">H0266_14950</name>
</gene>
<dbReference type="AlphaFoldDB" id="A0A838CW97"/>
<accession>A0A838CW97</accession>
<comment type="caution">
    <text evidence="2">The sequence shown here is derived from an EMBL/GenBank/DDBJ whole genome shotgun (WGS) entry which is preliminary data.</text>
</comment>
<sequence>MIAEQLASLFLFVGLPLLFLIVIALLVNVKKRMEQIENKLNQMDQNE</sequence>
<evidence type="ECO:0000313" key="2">
    <source>
        <dbReference type="EMBL" id="MBA2176193.1"/>
    </source>
</evidence>
<reference evidence="2 3" key="1">
    <citation type="journal article" date="2004" name="Extremophiles">
        <title>Halobacillus locisalis sp. nov., a halophilic bacterium isolated from a marine solar saltern of the Yellow Sea in Korea.</title>
        <authorList>
            <person name="Yoon J.H."/>
            <person name="Kang K.H."/>
            <person name="Oh T.K."/>
            <person name="Park Y.H."/>
        </authorList>
    </citation>
    <scope>NUCLEOTIDE SEQUENCE [LARGE SCALE GENOMIC DNA]</scope>
    <source>
        <strain evidence="2 3">KCTC 3788</strain>
    </source>
</reference>
<dbReference type="RefSeq" id="WP_181473225.1">
    <property type="nucleotide sequence ID" value="NZ_JACEFG010000003.1"/>
</dbReference>
<evidence type="ECO:0000313" key="3">
    <source>
        <dbReference type="Proteomes" id="UP000571017"/>
    </source>
</evidence>
<keyword evidence="1" id="KW-0472">Membrane</keyword>
<organism evidence="2 3">
    <name type="scientific">Halobacillus locisalis</name>
    <dbReference type="NCBI Taxonomy" id="220753"/>
    <lineage>
        <taxon>Bacteria</taxon>
        <taxon>Bacillati</taxon>
        <taxon>Bacillota</taxon>
        <taxon>Bacilli</taxon>
        <taxon>Bacillales</taxon>
        <taxon>Bacillaceae</taxon>
        <taxon>Halobacillus</taxon>
    </lineage>
</organism>
<protein>
    <submittedName>
        <fullName evidence="2">Uncharacterized protein</fullName>
    </submittedName>
</protein>